<protein>
    <submittedName>
        <fullName evidence="2">Transposase</fullName>
    </submittedName>
</protein>
<sequence length="297" mass="34449">MGVIELFKDLTTEFASLVEFQARFYSEEACADYLFAQKWPCGFICSRCSHTLAFRIDTRRLPLYQCIHCHYQASPTVGTIMESSSTDLRKWFTALFLVSSTESSVHALRLSKLIQVTYKTAWLMLRKIRQSITQADHSVKLTGTVYVDEGKCGKPWTNNFYFEADEFPVLVGIAIDDQNQPTYVKIQMVPKSDYTDTDILPRAICAFHDTHVDDEATMTHSARVRMKRKDMRGYPTFKKAKTWIKKTFRGLAQHHLQHYWNEFCWRVNSKFHNQSPFESLLNLCAFTPSSLYANLVK</sequence>
<dbReference type="Proteomes" id="UP000426246">
    <property type="component" value="Chromosome"/>
</dbReference>
<evidence type="ECO:0000259" key="1">
    <source>
        <dbReference type="Pfam" id="PF12760"/>
    </source>
</evidence>
<evidence type="ECO:0000313" key="3">
    <source>
        <dbReference type="Proteomes" id="UP000426246"/>
    </source>
</evidence>
<dbReference type="EMBL" id="CP034235">
    <property type="protein sequence ID" value="QGQ99490.1"/>
    <property type="molecule type" value="Genomic_DNA"/>
</dbReference>
<evidence type="ECO:0000313" key="2">
    <source>
        <dbReference type="EMBL" id="QGQ99490.1"/>
    </source>
</evidence>
<accession>A0A6B8RSS8</accession>
<gene>
    <name evidence="2" type="ORF">EHS13_33835</name>
</gene>
<proteinExistence type="predicted"/>
<name>A0A6B8RSS8_9BACL</name>
<keyword evidence="3" id="KW-1185">Reference proteome</keyword>
<dbReference type="KEGG" id="ppsc:EHS13_33835"/>
<organism evidence="2 3">
    <name type="scientific">Paenibacillus psychroresistens</name>
    <dbReference type="NCBI Taxonomy" id="1778678"/>
    <lineage>
        <taxon>Bacteria</taxon>
        <taxon>Bacillati</taxon>
        <taxon>Bacillota</taxon>
        <taxon>Bacilli</taxon>
        <taxon>Bacillales</taxon>
        <taxon>Paenibacillaceae</taxon>
        <taxon>Paenibacillus</taxon>
    </lineage>
</organism>
<dbReference type="InterPro" id="IPR024442">
    <property type="entry name" value="Transposase_Zn_ribbon"/>
</dbReference>
<dbReference type="Pfam" id="PF12760">
    <property type="entry name" value="Zn_ribbon_IS1595"/>
    <property type="match status" value="1"/>
</dbReference>
<dbReference type="AlphaFoldDB" id="A0A6B8RSS8"/>
<reference evidence="3" key="1">
    <citation type="submission" date="2018-11" db="EMBL/GenBank/DDBJ databases">
        <title>Complete genome sequence of Paenibacillus sp. ML311-T8.</title>
        <authorList>
            <person name="Nam Y.-D."/>
            <person name="Kang J."/>
            <person name="Chung W.-H."/>
            <person name="Park Y.S."/>
        </authorList>
    </citation>
    <scope>NUCLEOTIDE SEQUENCE [LARGE SCALE GENOMIC DNA]</scope>
    <source>
        <strain evidence="3">ML311-T8</strain>
    </source>
</reference>
<feature type="domain" description="Transposase zinc-ribbon" evidence="1">
    <location>
        <begin position="26"/>
        <end position="72"/>
    </location>
</feature>